<dbReference type="RefSeq" id="WP_132115421.1">
    <property type="nucleotide sequence ID" value="NZ_SLWS01000003.1"/>
</dbReference>
<evidence type="ECO:0000313" key="2">
    <source>
        <dbReference type="EMBL" id="TCO60437.1"/>
    </source>
</evidence>
<dbReference type="Pfam" id="PF08811">
    <property type="entry name" value="DUF1800"/>
    <property type="match status" value="1"/>
</dbReference>
<name>A0A4R2JNB3_9PSEU</name>
<dbReference type="OrthoDB" id="9772295at2"/>
<feature type="region of interest" description="Disordered" evidence="1">
    <location>
        <begin position="33"/>
        <end position="69"/>
    </location>
</feature>
<dbReference type="AlphaFoldDB" id="A0A4R2JNB3"/>
<reference evidence="2 3" key="1">
    <citation type="submission" date="2019-03" db="EMBL/GenBank/DDBJ databases">
        <title>Genomic Encyclopedia of Type Strains, Phase IV (KMG-IV): sequencing the most valuable type-strain genomes for metagenomic binning, comparative biology and taxonomic classification.</title>
        <authorList>
            <person name="Goeker M."/>
        </authorList>
    </citation>
    <scope>NUCLEOTIDE SEQUENCE [LARGE SCALE GENOMIC DNA]</scope>
    <source>
        <strain evidence="2 3">DSM 45934</strain>
    </source>
</reference>
<protein>
    <submittedName>
        <fullName evidence="2">Uncharacterized protein (DUF1800 family)</fullName>
    </submittedName>
</protein>
<gene>
    <name evidence="2" type="ORF">EV192_10312</name>
</gene>
<accession>A0A4R2JNB3</accession>
<dbReference type="Proteomes" id="UP000295680">
    <property type="component" value="Unassembled WGS sequence"/>
</dbReference>
<feature type="compositionally biased region" description="Pro residues" evidence="1">
    <location>
        <begin position="43"/>
        <end position="54"/>
    </location>
</feature>
<dbReference type="EMBL" id="SLWS01000003">
    <property type="protein sequence ID" value="TCO60437.1"/>
    <property type="molecule type" value="Genomic_DNA"/>
</dbReference>
<proteinExistence type="predicted"/>
<organism evidence="2 3">
    <name type="scientific">Actinocrispum wychmicini</name>
    <dbReference type="NCBI Taxonomy" id="1213861"/>
    <lineage>
        <taxon>Bacteria</taxon>
        <taxon>Bacillati</taxon>
        <taxon>Actinomycetota</taxon>
        <taxon>Actinomycetes</taxon>
        <taxon>Pseudonocardiales</taxon>
        <taxon>Pseudonocardiaceae</taxon>
        <taxon>Actinocrispum</taxon>
    </lineage>
</organism>
<evidence type="ECO:0000313" key="3">
    <source>
        <dbReference type="Proteomes" id="UP000295680"/>
    </source>
</evidence>
<comment type="caution">
    <text evidence="2">The sequence shown here is derived from an EMBL/GenBank/DDBJ whole genome shotgun (WGS) entry which is preliminary data.</text>
</comment>
<evidence type="ECO:0000256" key="1">
    <source>
        <dbReference type="SAM" id="MobiDB-lite"/>
    </source>
</evidence>
<sequence length="423" mass="45391">MAVIGDRAAARRLFERFGFGPRPGELDSGRTVDAFLSAADDPGAPPPPTLGPEPKPGKDKAAKQQEAQQVRTDQQAITLWWLDRMVATNSPLVERMTWFWHGHFATSAQKVKSARMMLAQNQTQRQHALGDFGVLANAMVVDPAMLVWLDGQKNTAKAANENLGRELMELFTLGVGNYTEDDVRAAARALTGWKIDRDTLAVTLVPKQHDNKDKTVIGHTGPLDAHSLVDVLVTSPASPKFVARRLWQRLVSGTPPADDVLARLTGAYGPNRDIRALLRALAAEPAFRDDGSTIVKQPVEWAVGVMRAFKIRPATLPADEQTKLLAGLRGMGQVPFLPPSVGGWPAGGAWLTTAAGLARLQLARLLTPHADLAALSGDPVTAIGTLLGVGAWSDRTRAALTPLAHQPAQLASVAVCAPEYVIS</sequence>
<dbReference type="InterPro" id="IPR014917">
    <property type="entry name" value="DUF1800"/>
</dbReference>
<keyword evidence="3" id="KW-1185">Reference proteome</keyword>